<feature type="non-terminal residue" evidence="1">
    <location>
        <position position="69"/>
    </location>
</feature>
<evidence type="ECO:0000313" key="2">
    <source>
        <dbReference type="Proteomes" id="UP001519460"/>
    </source>
</evidence>
<organism evidence="1 2">
    <name type="scientific">Batillaria attramentaria</name>
    <dbReference type="NCBI Taxonomy" id="370345"/>
    <lineage>
        <taxon>Eukaryota</taxon>
        <taxon>Metazoa</taxon>
        <taxon>Spiralia</taxon>
        <taxon>Lophotrochozoa</taxon>
        <taxon>Mollusca</taxon>
        <taxon>Gastropoda</taxon>
        <taxon>Caenogastropoda</taxon>
        <taxon>Sorbeoconcha</taxon>
        <taxon>Cerithioidea</taxon>
        <taxon>Batillariidae</taxon>
        <taxon>Batillaria</taxon>
    </lineage>
</organism>
<dbReference type="AlphaFoldDB" id="A0ABD0LYI1"/>
<dbReference type="Proteomes" id="UP001519460">
    <property type="component" value="Unassembled WGS sequence"/>
</dbReference>
<sequence>MRSIRATLNVAAMSAFRRCLAPDSQTKGNNSVSVLSGGKQFIDSLKNAPCVVQNCASRRWHKDTVCFVL</sequence>
<gene>
    <name evidence="1" type="ORF">BaRGS_00004831</name>
</gene>
<reference evidence="1 2" key="1">
    <citation type="journal article" date="2023" name="Sci. Data">
        <title>Genome assembly of the Korean intertidal mud-creeper Batillaria attramentaria.</title>
        <authorList>
            <person name="Patra A.K."/>
            <person name="Ho P.T."/>
            <person name="Jun S."/>
            <person name="Lee S.J."/>
            <person name="Kim Y."/>
            <person name="Won Y.J."/>
        </authorList>
    </citation>
    <scope>NUCLEOTIDE SEQUENCE [LARGE SCALE GENOMIC DNA]</scope>
    <source>
        <strain evidence="1">Wonlab-2016</strain>
    </source>
</reference>
<dbReference type="EMBL" id="JACVVK020000017">
    <property type="protein sequence ID" value="KAK7504099.1"/>
    <property type="molecule type" value="Genomic_DNA"/>
</dbReference>
<proteinExistence type="predicted"/>
<name>A0ABD0LYI1_9CAEN</name>
<evidence type="ECO:0000313" key="1">
    <source>
        <dbReference type="EMBL" id="KAK7504099.1"/>
    </source>
</evidence>
<comment type="caution">
    <text evidence="1">The sequence shown here is derived from an EMBL/GenBank/DDBJ whole genome shotgun (WGS) entry which is preliminary data.</text>
</comment>
<accession>A0ABD0LYI1</accession>
<protein>
    <submittedName>
        <fullName evidence="1">Uncharacterized protein</fullName>
    </submittedName>
</protein>
<keyword evidence="2" id="KW-1185">Reference proteome</keyword>